<dbReference type="Proteomes" id="UP001341840">
    <property type="component" value="Unassembled WGS sequence"/>
</dbReference>
<evidence type="ECO:0000313" key="1">
    <source>
        <dbReference type="EMBL" id="MED6167274.1"/>
    </source>
</evidence>
<name>A0ABU6V1W5_9FABA</name>
<dbReference type="EMBL" id="JASCZI010151037">
    <property type="protein sequence ID" value="MED6167274.1"/>
    <property type="molecule type" value="Genomic_DNA"/>
</dbReference>
<gene>
    <name evidence="1" type="ORF">PIB30_001171</name>
</gene>
<protein>
    <recommendedName>
        <fullName evidence="3">Chlorophyll a-b binding protein, chloroplastic</fullName>
    </recommendedName>
</protein>
<sequence>MEGCSTTVTGGVSDYTGVLSVSAVAKGDKEPRATNRRVLAALSSGEGIHRGWIRRASLIAAKPPPLLAAVLPWNRNSEGIAARQGERERRLEEKVPMMRHGSFKGGSDLKPHTMFLGEPSTATFMTEAIPQWANGVMGVAGVWFSSVWSKFHSWFEGEAENEERKIMAVLLSKGTNEVCMRDPGCLGWANGKPKPTLLKSATFFF</sequence>
<evidence type="ECO:0000313" key="2">
    <source>
        <dbReference type="Proteomes" id="UP001341840"/>
    </source>
</evidence>
<proteinExistence type="predicted"/>
<organism evidence="1 2">
    <name type="scientific">Stylosanthes scabra</name>
    <dbReference type="NCBI Taxonomy" id="79078"/>
    <lineage>
        <taxon>Eukaryota</taxon>
        <taxon>Viridiplantae</taxon>
        <taxon>Streptophyta</taxon>
        <taxon>Embryophyta</taxon>
        <taxon>Tracheophyta</taxon>
        <taxon>Spermatophyta</taxon>
        <taxon>Magnoliopsida</taxon>
        <taxon>eudicotyledons</taxon>
        <taxon>Gunneridae</taxon>
        <taxon>Pentapetalae</taxon>
        <taxon>rosids</taxon>
        <taxon>fabids</taxon>
        <taxon>Fabales</taxon>
        <taxon>Fabaceae</taxon>
        <taxon>Papilionoideae</taxon>
        <taxon>50 kb inversion clade</taxon>
        <taxon>dalbergioids sensu lato</taxon>
        <taxon>Dalbergieae</taxon>
        <taxon>Pterocarpus clade</taxon>
        <taxon>Stylosanthes</taxon>
    </lineage>
</organism>
<comment type="caution">
    <text evidence="1">The sequence shown here is derived from an EMBL/GenBank/DDBJ whole genome shotgun (WGS) entry which is preliminary data.</text>
</comment>
<accession>A0ABU6V1W5</accession>
<evidence type="ECO:0008006" key="3">
    <source>
        <dbReference type="Google" id="ProtNLM"/>
    </source>
</evidence>
<reference evidence="1 2" key="1">
    <citation type="journal article" date="2023" name="Plants (Basel)">
        <title>Bridging the Gap: Combining Genomics and Transcriptomics Approaches to Understand Stylosanthes scabra, an Orphan Legume from the Brazilian Caatinga.</title>
        <authorList>
            <person name="Ferreira-Neto J.R.C."/>
            <person name="da Silva M.D."/>
            <person name="Binneck E."/>
            <person name="de Melo N.F."/>
            <person name="da Silva R.H."/>
            <person name="de Melo A.L.T.M."/>
            <person name="Pandolfi V."/>
            <person name="Bustamante F.O."/>
            <person name="Brasileiro-Vidal A.C."/>
            <person name="Benko-Iseppon A.M."/>
        </authorList>
    </citation>
    <scope>NUCLEOTIDE SEQUENCE [LARGE SCALE GENOMIC DNA]</scope>
    <source>
        <tissue evidence="1">Leaves</tissue>
    </source>
</reference>
<keyword evidence="2" id="KW-1185">Reference proteome</keyword>